<reference evidence="9 10" key="1">
    <citation type="journal article" date="2013" name="Curr. Biol.">
        <title>The Genome of the Foraminiferan Reticulomyxa filosa.</title>
        <authorList>
            <person name="Glockner G."/>
            <person name="Hulsmann N."/>
            <person name="Schleicher M."/>
            <person name="Noegel A.A."/>
            <person name="Eichinger L."/>
            <person name="Gallinger C."/>
            <person name="Pawlowski J."/>
            <person name="Sierra R."/>
            <person name="Euteneuer U."/>
            <person name="Pillet L."/>
            <person name="Moustafa A."/>
            <person name="Platzer M."/>
            <person name="Groth M."/>
            <person name="Szafranski K."/>
            <person name="Schliwa M."/>
        </authorList>
    </citation>
    <scope>NUCLEOTIDE SEQUENCE [LARGE SCALE GENOMIC DNA]</scope>
</reference>
<evidence type="ECO:0000313" key="10">
    <source>
        <dbReference type="Proteomes" id="UP000023152"/>
    </source>
</evidence>
<dbReference type="GO" id="GO:0071562">
    <property type="term" value="P:nucleus-vacuole junction assembly"/>
    <property type="evidence" value="ECO:0007669"/>
    <property type="project" value="InterPro"/>
</dbReference>
<protein>
    <recommendedName>
        <fullName evidence="7">Vacuolar protein 8</fullName>
    </recommendedName>
</protein>
<dbReference type="GO" id="GO:0005774">
    <property type="term" value="C:vacuolar membrane"/>
    <property type="evidence" value="ECO:0007669"/>
    <property type="project" value="UniProtKB-SubCell"/>
</dbReference>
<dbReference type="Proteomes" id="UP000023152">
    <property type="component" value="Unassembled WGS sequence"/>
</dbReference>
<keyword evidence="10" id="KW-1185">Reference proteome</keyword>
<dbReference type="OrthoDB" id="3176171at2759"/>
<dbReference type="PROSITE" id="PS50176">
    <property type="entry name" value="ARM_REPEAT"/>
    <property type="match status" value="2"/>
</dbReference>
<dbReference type="PANTHER" id="PTHR47249:SF1">
    <property type="entry name" value="VACUOLAR PROTEIN 8"/>
    <property type="match status" value="1"/>
</dbReference>
<comment type="subcellular location">
    <subcellularLocation>
        <location evidence="1">Vacuole membrane</location>
        <topology evidence="1">Lipid-anchor</topology>
    </subcellularLocation>
</comment>
<keyword evidence="6" id="KW-0449">Lipoprotein</keyword>
<evidence type="ECO:0000256" key="6">
    <source>
        <dbReference type="ARBA" id="ARBA00023288"/>
    </source>
</evidence>
<evidence type="ECO:0000256" key="2">
    <source>
        <dbReference type="ARBA" id="ARBA00005462"/>
    </source>
</evidence>
<keyword evidence="5" id="KW-0472">Membrane</keyword>
<sequence length="200" mass="21044">MALETEVVSQILKGMAYHRGKDEGSRVHSAGCLALRNIAADPKGQGAIGPDGVSTIVQGLEEYRSAKEVVEGSMGVLCNLCALAANGEAFVMQGGLQLLDNLYSDPDSPDTVRLAAASVLHNLAANQDTALLLSADQGIDLLVKILKKSDVDSVLFLNTLKVLTALLVKLPDDNLAGGNKKTEVILRILQRGLIASINEA</sequence>
<name>X6LRU0_RETFI</name>
<dbReference type="InterPro" id="IPR000225">
    <property type="entry name" value="Armadillo"/>
</dbReference>
<evidence type="ECO:0000256" key="7">
    <source>
        <dbReference type="ARBA" id="ARBA00026209"/>
    </source>
</evidence>
<comment type="similarity">
    <text evidence="2">Belongs to the beta-catenin family.</text>
</comment>
<feature type="repeat" description="ARM" evidence="8">
    <location>
        <begin position="94"/>
        <end position="138"/>
    </location>
</feature>
<evidence type="ECO:0000256" key="8">
    <source>
        <dbReference type="PROSITE-ProRule" id="PRU00259"/>
    </source>
</evidence>
<dbReference type="AlphaFoldDB" id="X6LRU0"/>
<dbReference type="Gene3D" id="1.25.10.10">
    <property type="entry name" value="Leucine-rich Repeat Variant"/>
    <property type="match status" value="1"/>
</dbReference>
<evidence type="ECO:0000256" key="5">
    <source>
        <dbReference type="ARBA" id="ARBA00023136"/>
    </source>
</evidence>
<dbReference type="InterPro" id="IPR045156">
    <property type="entry name" value="Vac8"/>
</dbReference>
<evidence type="ECO:0000256" key="3">
    <source>
        <dbReference type="ARBA" id="ARBA00022554"/>
    </source>
</evidence>
<dbReference type="GO" id="GO:0043495">
    <property type="term" value="F:protein-membrane adaptor activity"/>
    <property type="evidence" value="ECO:0007669"/>
    <property type="project" value="InterPro"/>
</dbReference>
<comment type="caution">
    <text evidence="9">The sequence shown here is derived from an EMBL/GenBank/DDBJ whole genome shotgun (WGS) entry which is preliminary data.</text>
</comment>
<evidence type="ECO:0000256" key="1">
    <source>
        <dbReference type="ARBA" id="ARBA00004592"/>
    </source>
</evidence>
<dbReference type="PANTHER" id="PTHR47249">
    <property type="entry name" value="VACUOLAR PROTEIN 8"/>
    <property type="match status" value="1"/>
</dbReference>
<dbReference type="SUPFAM" id="SSF48371">
    <property type="entry name" value="ARM repeat"/>
    <property type="match status" value="1"/>
</dbReference>
<feature type="non-terminal residue" evidence="9">
    <location>
        <position position="200"/>
    </location>
</feature>
<dbReference type="EMBL" id="ASPP01029145">
    <property type="protein sequence ID" value="ETO04608.1"/>
    <property type="molecule type" value="Genomic_DNA"/>
</dbReference>
<proteinExistence type="inferred from homology"/>
<evidence type="ECO:0000313" key="9">
    <source>
        <dbReference type="EMBL" id="ETO04608.1"/>
    </source>
</evidence>
<keyword evidence="4" id="KW-0677">Repeat</keyword>
<organism evidence="9 10">
    <name type="scientific">Reticulomyxa filosa</name>
    <dbReference type="NCBI Taxonomy" id="46433"/>
    <lineage>
        <taxon>Eukaryota</taxon>
        <taxon>Sar</taxon>
        <taxon>Rhizaria</taxon>
        <taxon>Retaria</taxon>
        <taxon>Foraminifera</taxon>
        <taxon>Monothalamids</taxon>
        <taxon>Reticulomyxidae</taxon>
        <taxon>Reticulomyxa</taxon>
    </lineage>
</organism>
<gene>
    <name evidence="9" type="ORF">RFI_32787</name>
</gene>
<dbReference type="InterPro" id="IPR016024">
    <property type="entry name" value="ARM-type_fold"/>
</dbReference>
<dbReference type="InterPro" id="IPR011989">
    <property type="entry name" value="ARM-like"/>
</dbReference>
<accession>X6LRU0</accession>
<keyword evidence="3" id="KW-0926">Vacuole</keyword>
<evidence type="ECO:0000256" key="4">
    <source>
        <dbReference type="ARBA" id="ARBA00022737"/>
    </source>
</evidence>
<feature type="repeat" description="ARM" evidence="8">
    <location>
        <begin position="51"/>
        <end position="95"/>
    </location>
</feature>